<sequence>MRFTFNVCMKNEKVTLCFLAIFHVDFIYTGYNGITVDKGGGSAMHWIHWLVTLFFSGTAVSLLSYQAFEIVQAIVDWFVDRHS</sequence>
<proteinExistence type="predicted"/>
<dbReference type="KEGG" id="gtn:GTNG_2093"/>
<evidence type="ECO:0000313" key="3">
    <source>
        <dbReference type="Proteomes" id="UP000001578"/>
    </source>
</evidence>
<organism evidence="2 3">
    <name type="scientific">Geobacillus thermodenitrificans (strain NG80-2)</name>
    <dbReference type="NCBI Taxonomy" id="420246"/>
    <lineage>
        <taxon>Bacteria</taxon>
        <taxon>Bacillati</taxon>
        <taxon>Bacillota</taxon>
        <taxon>Bacilli</taxon>
        <taxon>Bacillales</taxon>
        <taxon>Anoxybacillaceae</taxon>
        <taxon>Geobacillus</taxon>
    </lineage>
</organism>
<dbReference type="EMBL" id="CP000557">
    <property type="protein sequence ID" value="ABO67445.1"/>
    <property type="molecule type" value="Genomic_DNA"/>
</dbReference>
<dbReference type="Proteomes" id="UP000001578">
    <property type="component" value="Chromosome"/>
</dbReference>
<accession>A4IQ41</accession>
<gene>
    <name evidence="2" type="ordered locus">GTNG_2093</name>
</gene>
<evidence type="ECO:0000256" key="1">
    <source>
        <dbReference type="SAM" id="Phobius"/>
    </source>
</evidence>
<evidence type="ECO:0000313" key="2">
    <source>
        <dbReference type="EMBL" id="ABO67445.1"/>
    </source>
</evidence>
<feature type="transmembrane region" description="Helical" evidence="1">
    <location>
        <begin position="46"/>
        <end position="65"/>
    </location>
</feature>
<dbReference type="HOGENOM" id="CLU_2537791_0_0_9"/>
<protein>
    <submittedName>
        <fullName evidence="2">Uncharacterized protein</fullName>
    </submittedName>
</protein>
<reference evidence="2 3" key="1">
    <citation type="journal article" date="2007" name="Proc. Natl. Acad. Sci. U.S.A.">
        <title>Genome and proteome of long-chain alkane degrading Geobacillus thermodenitrificans NG80-2 isolated from a deep-subsurface oil reservoir.</title>
        <authorList>
            <person name="Feng L."/>
            <person name="Wang W."/>
            <person name="Cheng J."/>
            <person name="Ren Y."/>
            <person name="Zhao G."/>
            <person name="Gao C."/>
            <person name="Tang Y."/>
            <person name="Liu X."/>
            <person name="Han W."/>
            <person name="Peng X."/>
            <person name="Liu R."/>
            <person name="Wang L."/>
        </authorList>
    </citation>
    <scope>NUCLEOTIDE SEQUENCE [LARGE SCALE GENOMIC DNA]</scope>
    <source>
        <strain evidence="2 3">NG80-2</strain>
    </source>
</reference>
<feature type="transmembrane region" description="Helical" evidence="1">
    <location>
        <begin position="14"/>
        <end position="34"/>
    </location>
</feature>
<keyword evidence="1" id="KW-0472">Membrane</keyword>
<dbReference type="AlphaFoldDB" id="A4IQ41"/>
<name>A4IQ41_GEOTN</name>
<dbReference type="eggNOG" id="ENOG50304TC">
    <property type="taxonomic scope" value="Bacteria"/>
</dbReference>
<keyword evidence="1" id="KW-1133">Transmembrane helix</keyword>
<keyword evidence="1" id="KW-0812">Transmembrane</keyword>